<proteinExistence type="predicted"/>
<dbReference type="PANTHER" id="PTHR22602:SF0">
    <property type="entry name" value="TRANSFERASE CAF17, MITOCHONDRIAL-RELATED"/>
    <property type="match status" value="1"/>
</dbReference>
<reference evidence="1 2" key="1">
    <citation type="submission" date="2018-12" db="EMBL/GenBank/DDBJ databases">
        <title>Persistence of Moraxella catarrhalis in Chronic Obstructive Pulmonary Disease and Regulation of the Hag/MID Adhesin.</title>
        <authorList>
            <person name="Murphy T."/>
            <person name="Zhao X."/>
            <person name="Vyas G."/>
            <person name="Aluvathingal J."/>
            <person name="Nadendla S."/>
            <person name="Tallon L."/>
            <person name="Tettelin H."/>
        </authorList>
    </citation>
    <scope>NUCLEOTIDE SEQUENCE [LARGE SCALE GENOMIC DNA]</scope>
    <source>
        <strain evidence="1 2">46P58B1</strain>
    </source>
</reference>
<dbReference type="KEGG" id="mcat:MC25239_00236"/>
<dbReference type="Proteomes" id="UP000280228">
    <property type="component" value="Chromosome"/>
</dbReference>
<dbReference type="InterPro" id="IPR045179">
    <property type="entry name" value="YgfZ/GcvT"/>
</dbReference>
<dbReference type="PANTHER" id="PTHR22602">
    <property type="entry name" value="TRANSFERASE CAF17, MITOCHONDRIAL-RELATED"/>
    <property type="match status" value="1"/>
</dbReference>
<keyword evidence="1" id="KW-0489">Methyltransferase</keyword>
<name>A0A3S9QHZ9_MORCA</name>
<dbReference type="InterPro" id="IPR017703">
    <property type="entry name" value="YgfZ/GCV_T_CS"/>
</dbReference>
<evidence type="ECO:0000313" key="1">
    <source>
        <dbReference type="EMBL" id="AZQ94308.1"/>
    </source>
</evidence>
<dbReference type="Gene3D" id="2.40.30.160">
    <property type="match status" value="1"/>
</dbReference>
<dbReference type="EMBL" id="CP034662">
    <property type="protein sequence ID" value="AZQ94308.1"/>
    <property type="molecule type" value="Genomic_DNA"/>
</dbReference>
<protein>
    <submittedName>
        <fullName evidence="1">Aminomethyltransferase folate-binding domain protein</fullName>
    </submittedName>
</protein>
<organism evidence="1 2">
    <name type="scientific">Moraxella catarrhalis</name>
    <name type="common">Branhamella catarrhalis</name>
    <dbReference type="NCBI Taxonomy" id="480"/>
    <lineage>
        <taxon>Bacteria</taxon>
        <taxon>Pseudomonadati</taxon>
        <taxon>Pseudomonadota</taxon>
        <taxon>Gammaproteobacteria</taxon>
        <taxon>Moraxellales</taxon>
        <taxon>Moraxellaceae</taxon>
        <taxon>Moraxella</taxon>
    </lineage>
</organism>
<sequence length="233" mass="25959">MTDFCYFEMTGTDSEKFLQGQITANIADIGEQFLPTAICNLKGRVQFGIWIARTLAGFDIVMSSDMADNFIMHIKKYGAFSKITLSSANPIYPDVIDDIPTFNKTQQTDTKLWEQLSIKTGNYWLTAKTSEMYQPQELRLHQKGGVAYDKGCYLGQEIIARLYFKARPKAYLHRILGVGAIPATGGDMGRMSIVNALATDTGFEALVIARPEDLTTVEILPLPKALQEDIGRN</sequence>
<dbReference type="AlphaFoldDB" id="A0A3S9QHZ9"/>
<dbReference type="GO" id="GO:0016226">
    <property type="term" value="P:iron-sulfur cluster assembly"/>
    <property type="evidence" value="ECO:0007669"/>
    <property type="project" value="TreeGrafter"/>
</dbReference>
<keyword evidence="1" id="KW-0808">Transferase</keyword>
<evidence type="ECO:0000313" key="2">
    <source>
        <dbReference type="Proteomes" id="UP000280228"/>
    </source>
</evidence>
<dbReference type="NCBIfam" id="TIGR03317">
    <property type="entry name" value="ygfZ_signature"/>
    <property type="match status" value="1"/>
</dbReference>
<dbReference type="OMA" id="ATEVEYQ"/>
<accession>A0A3S9QHZ9</accession>
<dbReference type="Gene3D" id="3.30.70.1400">
    <property type="entry name" value="Aminomethyltransferase beta-barrel domains"/>
    <property type="match status" value="1"/>
</dbReference>
<dbReference type="SUPFAM" id="SSF103025">
    <property type="entry name" value="Folate-binding domain"/>
    <property type="match status" value="1"/>
</dbReference>
<dbReference type="GO" id="GO:0032259">
    <property type="term" value="P:methylation"/>
    <property type="evidence" value="ECO:0007669"/>
    <property type="project" value="UniProtKB-KW"/>
</dbReference>
<dbReference type="RefSeq" id="WP_003665024.1">
    <property type="nucleotide sequence ID" value="NZ_CP007669.1"/>
</dbReference>
<dbReference type="GO" id="GO:0008168">
    <property type="term" value="F:methyltransferase activity"/>
    <property type="evidence" value="ECO:0007669"/>
    <property type="project" value="UniProtKB-KW"/>
</dbReference>
<gene>
    <name evidence="1" type="ORF">EJK53_0220</name>
</gene>